<dbReference type="InterPro" id="IPR015422">
    <property type="entry name" value="PyrdxlP-dep_Trfase_small"/>
</dbReference>
<evidence type="ECO:0000256" key="4">
    <source>
        <dbReference type="ARBA" id="ARBA00022898"/>
    </source>
</evidence>
<keyword evidence="9" id="KW-1185">Reference proteome</keyword>
<dbReference type="Pfam" id="PF00282">
    <property type="entry name" value="Pyridoxal_deC"/>
    <property type="match status" value="1"/>
</dbReference>
<accession>A0A128F1I1</accession>
<sequence length="517" mass="58043">MNNKYTQLFEPKTNLDRIKNKDDPSTQLIQDFAHLENSLLDQAQIGVEDYLQFLDNNVIPFTIDVSSPRYIGHMTSRLPNFIPEIAKMITRMNQNVVKVETSNILTKLERQVLYTFHKLFFDLHSSCYPSNIHDEASVYGTITSSGSIANMTAMLYARNRKLIELGITKSELKKKGFHKCLQLLGFKEAVIVGTRLMHYSFKKSANILGIGEDGILHVDTDDNNRMCVEDLKSKLETCKKENVFVISLIGIAGATETGAIDPLLSLREISNSYGIHFHVDAAWGGGFIFSDKYKHKLSGIHSSDSITFCAHKLLYSAQGASMCLFRNMNDADCYSTTASYQSQPGSLDLGQFSLEGSRAANSLLIHALLRIVGKEGYSYLIEKSMQNTEHLKNTIRSEVSFQLLKSCDLNIVNFRYIPSRLQNTLLSETDNAEINKINEKIQERLFNLNGCFVSKTSLTEHNISKEPITVFRVVISNPLTTTEDIDSVITAILNAANVFDQESKSNNVNHFVEESAV</sequence>
<dbReference type="GO" id="GO:0033983">
    <property type="term" value="F:diaminobutyrate decarboxylase activity"/>
    <property type="evidence" value="ECO:0007669"/>
    <property type="project" value="UniProtKB-EC"/>
</dbReference>
<dbReference type="InterPro" id="IPR018247">
    <property type="entry name" value="EF_Hand_1_Ca_BS"/>
</dbReference>
<keyword evidence="4 6" id="KW-0663">Pyridoxal phosphate</keyword>
<evidence type="ECO:0000256" key="5">
    <source>
        <dbReference type="ARBA" id="ARBA00023239"/>
    </source>
</evidence>
<evidence type="ECO:0000256" key="6">
    <source>
        <dbReference type="PIRSR" id="PIRSR602129-50"/>
    </source>
</evidence>
<dbReference type="SUPFAM" id="SSF53383">
    <property type="entry name" value="PLP-dependent transferases"/>
    <property type="match status" value="1"/>
</dbReference>
<dbReference type="PANTHER" id="PTHR45677">
    <property type="entry name" value="GLUTAMATE DECARBOXYLASE-RELATED"/>
    <property type="match status" value="1"/>
</dbReference>
<reference evidence="9" key="1">
    <citation type="submission" date="2016-02" db="EMBL/GenBank/DDBJ databases">
        <authorList>
            <person name="Rodrigo-Torres Lidia"/>
            <person name="Arahal R.David."/>
        </authorList>
    </citation>
    <scope>NUCLEOTIDE SEQUENCE [LARGE SCALE GENOMIC DNA]</scope>
    <source>
        <strain evidence="9">CECT 8713</strain>
    </source>
</reference>
<keyword evidence="5 7" id="KW-0456">Lyase</keyword>
<gene>
    <name evidence="8" type="primary">ddc_1</name>
    <name evidence="8" type="ORF">GMA8713_01254</name>
</gene>
<dbReference type="InterPro" id="IPR015421">
    <property type="entry name" value="PyrdxlP-dep_Trfase_major"/>
</dbReference>
<dbReference type="GO" id="GO:0030170">
    <property type="term" value="F:pyridoxal phosphate binding"/>
    <property type="evidence" value="ECO:0007669"/>
    <property type="project" value="InterPro"/>
</dbReference>
<dbReference type="EC" id="4.1.1.86" evidence="8"/>
<comment type="similarity">
    <text evidence="2 7">Belongs to the group II decarboxylase family.</text>
</comment>
<protein>
    <submittedName>
        <fullName evidence="8">L-2,4-diaminobutyrate decarboxylase</fullName>
        <ecNumber evidence="8">4.1.1.86</ecNumber>
    </submittedName>
</protein>
<evidence type="ECO:0000313" key="8">
    <source>
        <dbReference type="EMBL" id="CZF80106.1"/>
    </source>
</evidence>
<evidence type="ECO:0000256" key="7">
    <source>
        <dbReference type="RuleBase" id="RU000382"/>
    </source>
</evidence>
<dbReference type="PANTHER" id="PTHR45677:SF8">
    <property type="entry name" value="CYSTEINE SULFINIC ACID DECARBOXYLASE"/>
    <property type="match status" value="1"/>
</dbReference>
<dbReference type="InterPro" id="IPR015424">
    <property type="entry name" value="PyrdxlP-dep_Trfase"/>
</dbReference>
<name>A0A128F1I1_9GAMM</name>
<dbReference type="Proteomes" id="UP000073601">
    <property type="component" value="Unassembled WGS sequence"/>
</dbReference>
<dbReference type="Gene3D" id="3.90.1150.10">
    <property type="entry name" value="Aspartate Aminotransferase, domain 1"/>
    <property type="match status" value="1"/>
</dbReference>
<proteinExistence type="inferred from homology"/>
<dbReference type="Gene3D" id="3.40.640.10">
    <property type="entry name" value="Type I PLP-dependent aspartate aminotransferase-like (Major domain)"/>
    <property type="match status" value="1"/>
</dbReference>
<dbReference type="GO" id="GO:0019752">
    <property type="term" value="P:carboxylic acid metabolic process"/>
    <property type="evidence" value="ECO:0007669"/>
    <property type="project" value="InterPro"/>
</dbReference>
<dbReference type="GO" id="GO:0005737">
    <property type="term" value="C:cytoplasm"/>
    <property type="evidence" value="ECO:0007669"/>
    <property type="project" value="TreeGrafter"/>
</dbReference>
<dbReference type="InterPro" id="IPR002129">
    <property type="entry name" value="PyrdxlP-dep_de-COase"/>
</dbReference>
<dbReference type="EMBL" id="FIZY01000008">
    <property type="protein sequence ID" value="CZF80106.1"/>
    <property type="molecule type" value="Genomic_DNA"/>
</dbReference>
<evidence type="ECO:0000256" key="1">
    <source>
        <dbReference type="ARBA" id="ARBA00001933"/>
    </source>
</evidence>
<organism evidence="8 9">
    <name type="scientific">Grimontia marina</name>
    <dbReference type="NCBI Taxonomy" id="646534"/>
    <lineage>
        <taxon>Bacteria</taxon>
        <taxon>Pseudomonadati</taxon>
        <taxon>Pseudomonadota</taxon>
        <taxon>Gammaproteobacteria</taxon>
        <taxon>Vibrionales</taxon>
        <taxon>Vibrionaceae</taxon>
        <taxon>Grimontia</taxon>
    </lineage>
</organism>
<dbReference type="OrthoDB" id="9803665at2"/>
<evidence type="ECO:0000313" key="9">
    <source>
        <dbReference type="Proteomes" id="UP000073601"/>
    </source>
</evidence>
<dbReference type="RefSeq" id="WP_062706922.1">
    <property type="nucleotide sequence ID" value="NZ_CAWRCI010000008.1"/>
</dbReference>
<feature type="modified residue" description="N6-(pyridoxal phosphate)lysine" evidence="6">
    <location>
        <position position="312"/>
    </location>
</feature>
<comment type="cofactor">
    <cofactor evidence="1 6 7">
        <name>pyridoxal 5'-phosphate</name>
        <dbReference type="ChEBI" id="CHEBI:597326"/>
    </cofactor>
</comment>
<keyword evidence="3" id="KW-0210">Decarboxylase</keyword>
<evidence type="ECO:0000256" key="2">
    <source>
        <dbReference type="ARBA" id="ARBA00009533"/>
    </source>
</evidence>
<evidence type="ECO:0000256" key="3">
    <source>
        <dbReference type="ARBA" id="ARBA00022793"/>
    </source>
</evidence>
<dbReference type="AlphaFoldDB" id="A0A128F1I1"/>
<dbReference type="PROSITE" id="PS00018">
    <property type="entry name" value="EF_HAND_1"/>
    <property type="match status" value="1"/>
</dbReference>